<evidence type="ECO:0000256" key="6">
    <source>
        <dbReference type="ARBA" id="ARBA00022833"/>
    </source>
</evidence>
<evidence type="ECO:0000256" key="4">
    <source>
        <dbReference type="ARBA" id="ARBA00022723"/>
    </source>
</evidence>
<accession>A0AAV7I452</accession>
<evidence type="ECO:0000256" key="7">
    <source>
        <dbReference type="PROSITE-ProRule" id="PRU00134"/>
    </source>
</evidence>
<dbReference type="GO" id="GO:0032259">
    <property type="term" value="P:methylation"/>
    <property type="evidence" value="ECO:0007669"/>
    <property type="project" value="UniProtKB-KW"/>
</dbReference>
<dbReference type="InterPro" id="IPR046341">
    <property type="entry name" value="SET_dom_sf"/>
</dbReference>
<dbReference type="SUPFAM" id="SSF144232">
    <property type="entry name" value="HIT/MYND zinc finger-like"/>
    <property type="match status" value="1"/>
</dbReference>
<keyword evidence="1" id="KW-0489">Methyltransferase</keyword>
<dbReference type="Gene3D" id="2.170.270.10">
    <property type="entry name" value="SET domain"/>
    <property type="match status" value="1"/>
</dbReference>
<keyword evidence="5 7" id="KW-0863">Zinc-finger</keyword>
<comment type="caution">
    <text evidence="10">The sequence shown here is derived from an EMBL/GenBank/DDBJ whole genome shotgun (WGS) entry which is preliminary data.</text>
</comment>
<evidence type="ECO:0000256" key="2">
    <source>
        <dbReference type="ARBA" id="ARBA00022679"/>
    </source>
</evidence>
<feature type="domain" description="MYND-type" evidence="9">
    <location>
        <begin position="252"/>
        <end position="291"/>
    </location>
</feature>
<dbReference type="Pfam" id="PF00856">
    <property type="entry name" value="SET"/>
    <property type="match status" value="1"/>
</dbReference>
<evidence type="ECO:0000259" key="8">
    <source>
        <dbReference type="PROSITE" id="PS50280"/>
    </source>
</evidence>
<dbReference type="GO" id="GO:0042826">
    <property type="term" value="F:histone deacetylase binding"/>
    <property type="evidence" value="ECO:0007669"/>
    <property type="project" value="TreeGrafter"/>
</dbReference>
<dbReference type="PROSITE" id="PS01360">
    <property type="entry name" value="ZF_MYND_1"/>
    <property type="match status" value="1"/>
</dbReference>
<evidence type="ECO:0000313" key="10">
    <source>
        <dbReference type="EMBL" id="KAH0540603.1"/>
    </source>
</evidence>
<keyword evidence="2" id="KW-0808">Transferase</keyword>
<dbReference type="PROSITE" id="PS50280">
    <property type="entry name" value="SET"/>
    <property type="match status" value="1"/>
</dbReference>
<evidence type="ECO:0000256" key="5">
    <source>
        <dbReference type="ARBA" id="ARBA00022771"/>
    </source>
</evidence>
<dbReference type="GO" id="GO:0008170">
    <property type="term" value="F:N-methyltransferase activity"/>
    <property type="evidence" value="ECO:0007669"/>
    <property type="project" value="UniProtKB-ARBA"/>
</dbReference>
<feature type="domain" description="SET" evidence="8">
    <location>
        <begin position="199"/>
        <end position="486"/>
    </location>
</feature>
<sequence>MNRINEIFEKDKSLPIISEEDKIELMIEHFLSKGPPVIKNKRKDASRALKLIKSANDSFKLMRSMYLITIYTEAIMNAPIDSPELARGFASRSAALCNARLFEDSLKDIDRAMAIGYPDDLKGALYLRRAKNLLSLDPKMHPEVQEAIAEARRLMDKVDVCSEKKIDKALKKLQQKDSFSEPYKKWDSHKFLPPVPNDNPLIPRASGGIALNYNKEFGRHVIATRDIKAGETLIVARAYVSAVKVDKMAKFCWYCLQRTWASIPCNLCINVVFCSEECRDKAWNEYHDIECHFLTAIKIENVDPTDILSIKMTIKAFKEAGSLEKLKEKVDMLDSMTDKINSNFHKNVFDDTRYETVCIINRDKLNHKEAIADVARSVELLYYLIKSTKMFGKKIVNLQKPKNNQWVNFMLKLIFRHKEISHHAVELRVRKSEYHAPIRSYVLIPLYGFLNHSCDPNFHKMTSGDMNALISTRYIKKGEQIFMNYGSRFQMMDKWSRAAYLERHNFECHCIPCLKNWGPNSKLPSFMEQPLPNTAKEFLAVIALDACQHISKFYNENLNVDRREKPDSYFLDCINKFKGFLNFFGGIVSYPCQEIEDCKQALTDALKLVDDHSL</sequence>
<dbReference type="Gene3D" id="1.10.220.160">
    <property type="match status" value="1"/>
</dbReference>
<dbReference type="GO" id="GO:0008276">
    <property type="term" value="F:protein methyltransferase activity"/>
    <property type="evidence" value="ECO:0007669"/>
    <property type="project" value="UniProtKB-ARBA"/>
</dbReference>
<dbReference type="Gene3D" id="6.10.140.2220">
    <property type="match status" value="1"/>
</dbReference>
<evidence type="ECO:0000313" key="11">
    <source>
        <dbReference type="Proteomes" id="UP000826195"/>
    </source>
</evidence>
<dbReference type="Pfam" id="PF01753">
    <property type="entry name" value="zf-MYND"/>
    <property type="match status" value="1"/>
</dbReference>
<evidence type="ECO:0000256" key="3">
    <source>
        <dbReference type="ARBA" id="ARBA00022691"/>
    </source>
</evidence>
<name>A0AAV7I452_COTGL</name>
<reference evidence="10 11" key="1">
    <citation type="journal article" date="2021" name="J. Hered.">
        <title>A chromosome-level genome assembly of the parasitoid wasp, Cotesia glomerata (Hymenoptera: Braconidae).</title>
        <authorList>
            <person name="Pinto B.J."/>
            <person name="Weis J.J."/>
            <person name="Gamble T."/>
            <person name="Ode P.J."/>
            <person name="Paul R."/>
            <person name="Zaspel J.M."/>
        </authorList>
    </citation>
    <scope>NUCLEOTIDE SEQUENCE [LARGE SCALE GENOMIC DNA]</scope>
    <source>
        <strain evidence="10">CgM1</strain>
    </source>
</reference>
<dbReference type="InterPro" id="IPR052097">
    <property type="entry name" value="SET-MYND_domain_protein"/>
</dbReference>
<dbReference type="EMBL" id="JAHXZJ010002609">
    <property type="protein sequence ID" value="KAH0540603.1"/>
    <property type="molecule type" value="Genomic_DNA"/>
</dbReference>
<keyword evidence="6" id="KW-0862">Zinc</keyword>
<dbReference type="SUPFAM" id="SSF82199">
    <property type="entry name" value="SET domain"/>
    <property type="match status" value="1"/>
</dbReference>
<dbReference type="PANTHER" id="PTHR46165">
    <property type="entry name" value="SET AND MYND DOMAIN-CONTAINING PROTEIN 4"/>
    <property type="match status" value="1"/>
</dbReference>
<organism evidence="10 11">
    <name type="scientific">Cotesia glomerata</name>
    <name type="common">Lepidopteran parasitic wasp</name>
    <name type="synonym">Apanteles glomeratus</name>
    <dbReference type="NCBI Taxonomy" id="32391"/>
    <lineage>
        <taxon>Eukaryota</taxon>
        <taxon>Metazoa</taxon>
        <taxon>Ecdysozoa</taxon>
        <taxon>Arthropoda</taxon>
        <taxon>Hexapoda</taxon>
        <taxon>Insecta</taxon>
        <taxon>Pterygota</taxon>
        <taxon>Neoptera</taxon>
        <taxon>Endopterygota</taxon>
        <taxon>Hymenoptera</taxon>
        <taxon>Apocrita</taxon>
        <taxon>Ichneumonoidea</taxon>
        <taxon>Braconidae</taxon>
        <taxon>Microgastrinae</taxon>
        <taxon>Cotesia</taxon>
    </lineage>
</organism>
<protein>
    <submittedName>
        <fullName evidence="10">Uncharacterized protein</fullName>
    </submittedName>
</protein>
<dbReference type="GO" id="GO:0008757">
    <property type="term" value="F:S-adenosylmethionine-dependent methyltransferase activity"/>
    <property type="evidence" value="ECO:0007669"/>
    <property type="project" value="UniProtKB-ARBA"/>
</dbReference>
<dbReference type="GO" id="GO:0005737">
    <property type="term" value="C:cytoplasm"/>
    <property type="evidence" value="ECO:0007669"/>
    <property type="project" value="TreeGrafter"/>
</dbReference>
<evidence type="ECO:0000256" key="1">
    <source>
        <dbReference type="ARBA" id="ARBA00022603"/>
    </source>
</evidence>
<dbReference type="InterPro" id="IPR001214">
    <property type="entry name" value="SET_dom"/>
</dbReference>
<proteinExistence type="predicted"/>
<dbReference type="GO" id="GO:0008270">
    <property type="term" value="F:zinc ion binding"/>
    <property type="evidence" value="ECO:0007669"/>
    <property type="project" value="UniProtKB-KW"/>
</dbReference>
<evidence type="ECO:0000259" key="9">
    <source>
        <dbReference type="PROSITE" id="PS50865"/>
    </source>
</evidence>
<dbReference type="InterPro" id="IPR002893">
    <property type="entry name" value="Znf_MYND"/>
</dbReference>
<keyword evidence="3" id="KW-0949">S-adenosyl-L-methionine</keyword>
<dbReference type="Proteomes" id="UP000826195">
    <property type="component" value="Unassembled WGS sequence"/>
</dbReference>
<dbReference type="PROSITE" id="PS50865">
    <property type="entry name" value="ZF_MYND_2"/>
    <property type="match status" value="1"/>
</dbReference>
<dbReference type="AlphaFoldDB" id="A0AAV7I452"/>
<keyword evidence="11" id="KW-1185">Reference proteome</keyword>
<dbReference type="PANTHER" id="PTHR46165:SF6">
    <property type="entry name" value="SET AND MYND DOMAIN-CONTAINING PROTEIN 4-LIKE PROTEIN"/>
    <property type="match status" value="1"/>
</dbReference>
<gene>
    <name evidence="10" type="ORF">KQX54_018468</name>
</gene>
<keyword evidence="4" id="KW-0479">Metal-binding</keyword>
<dbReference type="GO" id="GO:0005634">
    <property type="term" value="C:nucleus"/>
    <property type="evidence" value="ECO:0007669"/>
    <property type="project" value="TreeGrafter"/>
</dbReference>